<dbReference type="AlphaFoldDB" id="A0A0F9A0X9"/>
<dbReference type="InterPro" id="IPR029063">
    <property type="entry name" value="SAM-dependent_MTases_sf"/>
</dbReference>
<sequence>MAEEFYIDKDNYLESYNYWTWETQEIWKDKSRPEREADIWYNKLRNQTALDLIGDTAKGKKLIDVGTSPCWVESELLPELGASEIVKNDIIFSEGIDLVADACELPVEDESFDFVFCRELIEHVIDANALLNEMYRIL</sequence>
<dbReference type="SUPFAM" id="SSF53335">
    <property type="entry name" value="S-adenosyl-L-methionine-dependent methyltransferases"/>
    <property type="match status" value="1"/>
</dbReference>
<gene>
    <name evidence="2" type="ORF">LCGC14_2905420</name>
</gene>
<dbReference type="Gene3D" id="3.40.50.150">
    <property type="entry name" value="Vaccinia Virus protein VP39"/>
    <property type="match status" value="1"/>
</dbReference>
<proteinExistence type="predicted"/>
<dbReference type="Pfam" id="PF08241">
    <property type="entry name" value="Methyltransf_11"/>
    <property type="match status" value="1"/>
</dbReference>
<evidence type="ECO:0000313" key="2">
    <source>
        <dbReference type="EMBL" id="KKK72284.1"/>
    </source>
</evidence>
<organism evidence="2">
    <name type="scientific">marine sediment metagenome</name>
    <dbReference type="NCBI Taxonomy" id="412755"/>
    <lineage>
        <taxon>unclassified sequences</taxon>
        <taxon>metagenomes</taxon>
        <taxon>ecological metagenomes</taxon>
    </lineage>
</organism>
<evidence type="ECO:0000259" key="1">
    <source>
        <dbReference type="Pfam" id="PF08241"/>
    </source>
</evidence>
<feature type="non-terminal residue" evidence="2">
    <location>
        <position position="138"/>
    </location>
</feature>
<name>A0A0F9A0X9_9ZZZZ</name>
<dbReference type="EMBL" id="LAZR01057326">
    <property type="protein sequence ID" value="KKK72284.1"/>
    <property type="molecule type" value="Genomic_DNA"/>
</dbReference>
<feature type="domain" description="Methyltransferase type 11" evidence="1">
    <location>
        <begin position="98"/>
        <end position="138"/>
    </location>
</feature>
<reference evidence="2" key="1">
    <citation type="journal article" date="2015" name="Nature">
        <title>Complex archaea that bridge the gap between prokaryotes and eukaryotes.</title>
        <authorList>
            <person name="Spang A."/>
            <person name="Saw J.H."/>
            <person name="Jorgensen S.L."/>
            <person name="Zaremba-Niedzwiedzka K."/>
            <person name="Martijn J."/>
            <person name="Lind A.E."/>
            <person name="van Eijk R."/>
            <person name="Schleper C."/>
            <person name="Guy L."/>
            <person name="Ettema T.J."/>
        </authorList>
    </citation>
    <scope>NUCLEOTIDE SEQUENCE</scope>
</reference>
<dbReference type="InterPro" id="IPR013216">
    <property type="entry name" value="Methyltransf_11"/>
</dbReference>
<dbReference type="GO" id="GO:0008757">
    <property type="term" value="F:S-adenosylmethionine-dependent methyltransferase activity"/>
    <property type="evidence" value="ECO:0007669"/>
    <property type="project" value="InterPro"/>
</dbReference>
<accession>A0A0F9A0X9</accession>
<comment type="caution">
    <text evidence="2">The sequence shown here is derived from an EMBL/GenBank/DDBJ whole genome shotgun (WGS) entry which is preliminary data.</text>
</comment>
<protein>
    <recommendedName>
        <fullName evidence="1">Methyltransferase type 11 domain-containing protein</fullName>
    </recommendedName>
</protein>